<dbReference type="GO" id="GO:0016787">
    <property type="term" value="F:hydrolase activity"/>
    <property type="evidence" value="ECO:0007669"/>
    <property type="project" value="UniProtKB-KW"/>
</dbReference>
<keyword evidence="2" id="KW-0378">Hydrolase</keyword>
<accession>R9P5Q4</accession>
<dbReference type="Proteomes" id="UP000014071">
    <property type="component" value="Unassembled WGS sequence"/>
</dbReference>
<feature type="region of interest" description="Disordered" evidence="1">
    <location>
        <begin position="1"/>
        <end position="29"/>
    </location>
</feature>
<dbReference type="EMBL" id="DF238805">
    <property type="protein sequence ID" value="GAC96743.1"/>
    <property type="molecule type" value="Genomic_DNA"/>
</dbReference>
<keyword evidence="3" id="KW-1185">Reference proteome</keyword>
<feature type="compositionally biased region" description="Basic and acidic residues" evidence="1">
    <location>
        <begin position="1"/>
        <end position="17"/>
    </location>
</feature>
<feature type="region of interest" description="Disordered" evidence="1">
    <location>
        <begin position="155"/>
        <end position="174"/>
    </location>
</feature>
<dbReference type="HOGENOM" id="CLU_073651_0_0_1"/>
<dbReference type="eggNOG" id="ENOG502R2T0">
    <property type="taxonomic scope" value="Eukaryota"/>
</dbReference>
<dbReference type="AlphaFoldDB" id="R9P5Q4"/>
<evidence type="ECO:0000256" key="1">
    <source>
        <dbReference type="SAM" id="MobiDB-lite"/>
    </source>
</evidence>
<dbReference type="OrthoDB" id="2545108at2759"/>
<reference evidence="3" key="1">
    <citation type="journal article" date="2013" name="Genome Announc.">
        <title>Draft genome sequence of the basidiomycetous yeast-like fungus Pseudozyma hubeiensis SY62, which produces an abundant amount of the biosurfactant mannosylerythritol lipids.</title>
        <authorList>
            <person name="Konishi M."/>
            <person name="Hatada Y."/>
            <person name="Horiuchi J."/>
        </authorList>
    </citation>
    <scope>NUCLEOTIDE SEQUENCE [LARGE SCALE GENOMIC DNA]</scope>
    <source>
        <strain evidence="3">SY62</strain>
    </source>
</reference>
<evidence type="ECO:0000313" key="3">
    <source>
        <dbReference type="Proteomes" id="UP000014071"/>
    </source>
</evidence>
<feature type="compositionally biased region" description="Polar residues" evidence="1">
    <location>
        <begin position="155"/>
        <end position="164"/>
    </location>
</feature>
<proteinExistence type="predicted"/>
<sequence length="327" mass="36119">MERSVGANERTERAADTKEEDDEERRAISTMEPYERQMRQARRLRPRPLQLQVCIKLRTGQLNAFNLDVGNPNLALTSSRSSSPLLLEQVGQTIKPSISRTSSRLSTSSSTATMTSSETARAIVFVSLVVLGCLIRTYIRTANGEKEDEAHFWSSRFSQQQEHTLSSEKAPVPAQHGGIRALHHFDGDARRPRSTNTSSGEVSQAVSVLHEQPPRFAPFLADTVPDEQHGDFLPAVTASTSLHPGSIHTCDESEVDEAYEDWAAMHHARGAVSEDAETSIDNLLQRRQLHKAMGMQSLGDFDALDASGAETPTIWTAQFPAAQLRPY</sequence>
<dbReference type="RefSeq" id="XP_012190330.1">
    <property type="nucleotide sequence ID" value="XM_012334940.1"/>
</dbReference>
<evidence type="ECO:0000313" key="2">
    <source>
        <dbReference type="EMBL" id="GAC96743.1"/>
    </source>
</evidence>
<name>R9P5Q4_PSEHS</name>
<organism evidence="2 3">
    <name type="scientific">Pseudozyma hubeiensis (strain SY62)</name>
    <name type="common">Yeast</name>
    <dbReference type="NCBI Taxonomy" id="1305764"/>
    <lineage>
        <taxon>Eukaryota</taxon>
        <taxon>Fungi</taxon>
        <taxon>Dikarya</taxon>
        <taxon>Basidiomycota</taxon>
        <taxon>Ustilaginomycotina</taxon>
        <taxon>Ustilaginomycetes</taxon>
        <taxon>Ustilaginales</taxon>
        <taxon>Ustilaginaceae</taxon>
        <taxon>Pseudozyma</taxon>
    </lineage>
</organism>
<dbReference type="GeneID" id="24109609"/>
<gene>
    <name evidence="2" type="ORF">PHSY_004327</name>
</gene>
<protein>
    <submittedName>
        <fullName evidence="2">Ubiquitin carboxyl-terminal hydrolase</fullName>
    </submittedName>
</protein>